<dbReference type="Pfam" id="PF07724">
    <property type="entry name" value="AAA_2"/>
    <property type="match status" value="1"/>
</dbReference>
<dbReference type="PANTHER" id="PTHR11638:SF18">
    <property type="entry name" value="HEAT SHOCK PROTEIN 104"/>
    <property type="match status" value="1"/>
</dbReference>
<dbReference type="RefSeq" id="WP_093891620.1">
    <property type="nucleotide sequence ID" value="NZ_FOQY01000044.1"/>
</dbReference>
<evidence type="ECO:0000256" key="5">
    <source>
        <dbReference type="PROSITE-ProRule" id="PRU01251"/>
    </source>
</evidence>
<dbReference type="PRINTS" id="PR00300">
    <property type="entry name" value="CLPPROTEASEA"/>
</dbReference>
<evidence type="ECO:0000259" key="7">
    <source>
        <dbReference type="PROSITE" id="PS50151"/>
    </source>
</evidence>
<dbReference type="AlphaFoldDB" id="A0A1I4DXX3"/>
<keyword evidence="10" id="KW-1185">Reference proteome</keyword>
<dbReference type="Gene3D" id="3.40.50.300">
    <property type="entry name" value="P-loop containing nucleotide triphosphate hydrolases"/>
    <property type="match status" value="2"/>
</dbReference>
<dbReference type="GO" id="GO:0005737">
    <property type="term" value="C:cytoplasm"/>
    <property type="evidence" value="ECO:0007669"/>
    <property type="project" value="TreeGrafter"/>
</dbReference>
<evidence type="ECO:0000256" key="6">
    <source>
        <dbReference type="SAM" id="Coils"/>
    </source>
</evidence>
<dbReference type="InterPro" id="IPR001943">
    <property type="entry name" value="UVR_dom"/>
</dbReference>
<accession>A0A1I4DXX3</accession>
<evidence type="ECO:0000313" key="9">
    <source>
        <dbReference type="EMBL" id="SFK96966.1"/>
    </source>
</evidence>
<reference evidence="10" key="1">
    <citation type="submission" date="2016-10" db="EMBL/GenBank/DDBJ databases">
        <authorList>
            <person name="Varghese N."/>
            <person name="Submissions S."/>
        </authorList>
    </citation>
    <scope>NUCLEOTIDE SEQUENCE [LARGE SCALE GENOMIC DNA]</scope>
    <source>
        <strain evidence="10">CGMCC 4.2126</strain>
    </source>
</reference>
<dbReference type="PANTHER" id="PTHR11638">
    <property type="entry name" value="ATP-DEPENDENT CLP PROTEASE"/>
    <property type="match status" value="1"/>
</dbReference>
<feature type="domain" description="Clp R" evidence="8">
    <location>
        <begin position="2"/>
        <end position="144"/>
    </location>
</feature>
<dbReference type="FunFam" id="1.10.1780.10:FF:000001">
    <property type="entry name" value="ATP-dependent Clp protease ATP-binding subunit"/>
    <property type="match status" value="1"/>
</dbReference>
<keyword evidence="9" id="KW-0378">Hydrolase</keyword>
<dbReference type="Gene3D" id="1.10.8.60">
    <property type="match status" value="1"/>
</dbReference>
<evidence type="ECO:0000256" key="3">
    <source>
        <dbReference type="ARBA" id="ARBA00022840"/>
    </source>
</evidence>
<dbReference type="GO" id="GO:0016887">
    <property type="term" value="F:ATP hydrolysis activity"/>
    <property type="evidence" value="ECO:0007669"/>
    <property type="project" value="InterPro"/>
</dbReference>
<evidence type="ECO:0000256" key="1">
    <source>
        <dbReference type="ARBA" id="ARBA00022737"/>
    </source>
</evidence>
<keyword evidence="3 9" id="KW-0067">ATP-binding</keyword>
<dbReference type="PROSITE" id="PS51903">
    <property type="entry name" value="CLP_R"/>
    <property type="match status" value="1"/>
</dbReference>
<dbReference type="InterPro" id="IPR004176">
    <property type="entry name" value="Clp_R_N"/>
</dbReference>
<dbReference type="InterPro" id="IPR050130">
    <property type="entry name" value="ClpA_ClpB"/>
</dbReference>
<dbReference type="InterPro" id="IPR003959">
    <property type="entry name" value="ATPase_AAA_core"/>
</dbReference>
<evidence type="ECO:0000256" key="2">
    <source>
        <dbReference type="ARBA" id="ARBA00022741"/>
    </source>
</evidence>
<dbReference type="FunFam" id="3.40.50.300:FF:000010">
    <property type="entry name" value="Chaperone clpB 1, putative"/>
    <property type="match status" value="1"/>
</dbReference>
<gene>
    <name evidence="9" type="ORF">SAMN05216275_1441</name>
</gene>
<feature type="domain" description="UVR" evidence="7">
    <location>
        <begin position="421"/>
        <end position="456"/>
    </location>
</feature>
<dbReference type="CDD" id="cd19499">
    <property type="entry name" value="RecA-like_ClpB_Hsp104-like"/>
    <property type="match status" value="1"/>
</dbReference>
<dbReference type="SUPFAM" id="SSF81923">
    <property type="entry name" value="Double Clp-N motif"/>
    <property type="match status" value="1"/>
</dbReference>
<protein>
    <submittedName>
        <fullName evidence="9">ATP-dependent Clp protease ATP-binding subunit ClpC</fullName>
    </submittedName>
</protein>
<keyword evidence="9" id="KW-0645">Protease</keyword>
<dbReference type="Proteomes" id="UP000199111">
    <property type="component" value="Unassembled WGS sequence"/>
</dbReference>
<dbReference type="EMBL" id="FOQY01000044">
    <property type="protein sequence ID" value="SFK96966.1"/>
    <property type="molecule type" value="Genomic_DNA"/>
</dbReference>
<proteinExistence type="predicted"/>
<dbReference type="InterPro" id="IPR018368">
    <property type="entry name" value="ClpA/B_CS1"/>
</dbReference>
<dbReference type="GO" id="GO:0008233">
    <property type="term" value="F:peptidase activity"/>
    <property type="evidence" value="ECO:0007669"/>
    <property type="project" value="UniProtKB-KW"/>
</dbReference>
<dbReference type="PROSITE" id="PS50151">
    <property type="entry name" value="UVR"/>
    <property type="match status" value="1"/>
</dbReference>
<dbReference type="Pfam" id="PF00004">
    <property type="entry name" value="AAA"/>
    <property type="match status" value="1"/>
</dbReference>
<dbReference type="InterPro" id="IPR036628">
    <property type="entry name" value="Clp_N_dom_sf"/>
</dbReference>
<keyword evidence="1 5" id="KW-0677">Repeat</keyword>
<dbReference type="PROSITE" id="PS00870">
    <property type="entry name" value="CLPAB_1"/>
    <property type="match status" value="1"/>
</dbReference>
<feature type="non-terminal residue" evidence="9">
    <location>
        <position position="618"/>
    </location>
</feature>
<dbReference type="InterPro" id="IPR041546">
    <property type="entry name" value="ClpA/ClpB_AAA_lid"/>
</dbReference>
<name>A0A1I4DXX3_9ACTN</name>
<evidence type="ECO:0000256" key="4">
    <source>
        <dbReference type="ARBA" id="ARBA00023186"/>
    </source>
</evidence>
<feature type="coiled-coil region" evidence="6">
    <location>
        <begin position="417"/>
        <end position="463"/>
    </location>
</feature>
<keyword evidence="4" id="KW-0143">Chaperone</keyword>
<evidence type="ECO:0000259" key="8">
    <source>
        <dbReference type="PROSITE" id="PS51903"/>
    </source>
</evidence>
<dbReference type="GeneID" id="96303092"/>
<dbReference type="Pfam" id="PF02861">
    <property type="entry name" value="Clp_N"/>
    <property type="match status" value="1"/>
</dbReference>
<dbReference type="Gene3D" id="1.10.1780.10">
    <property type="entry name" value="Clp, N-terminal domain"/>
    <property type="match status" value="1"/>
</dbReference>
<dbReference type="SMART" id="SM00382">
    <property type="entry name" value="AAA"/>
    <property type="match status" value="1"/>
</dbReference>
<dbReference type="Gene3D" id="4.10.860.10">
    <property type="entry name" value="UVR domain"/>
    <property type="match status" value="1"/>
</dbReference>
<organism evidence="9 10">
    <name type="scientific">Streptosporangium canum</name>
    <dbReference type="NCBI Taxonomy" id="324952"/>
    <lineage>
        <taxon>Bacteria</taxon>
        <taxon>Bacillati</taxon>
        <taxon>Actinomycetota</taxon>
        <taxon>Actinomycetes</taxon>
        <taxon>Streptosporangiales</taxon>
        <taxon>Streptosporangiaceae</taxon>
        <taxon>Streptosporangium</taxon>
    </lineage>
</organism>
<dbReference type="Pfam" id="PF17871">
    <property type="entry name" value="AAA_lid_9"/>
    <property type="match status" value="1"/>
</dbReference>
<dbReference type="CDD" id="cd00009">
    <property type="entry name" value="AAA"/>
    <property type="match status" value="1"/>
</dbReference>
<dbReference type="InterPro" id="IPR027417">
    <property type="entry name" value="P-loop_NTPase"/>
</dbReference>
<sequence length="618" mass="68532">MFERFTDRARRVVVLAQEEARMLNHNYIGTEHILLGLIHEGEGVAAKALESLGISLEGVRQQVEEIIGQGQSAPSGHIPFTPRAKKVLELSLREALQLGHNYIGTEHILLGLIREGEGVAAQVLVKLGADLNRVRQQVIQLLHGYQGKEPAAAGGPQEAAPSTSLVLDQFGRNLTQAAREGKLDPVIGREKEIERVMQVLSRRTKNNPVLVGEPGVGKTAVVEGLSQKIVKGEVPETLKDKQLYTLDLGALVAGSRYRGDFEERLKKVLKEIRTRGDIILFIDELHTLVGAGAAEGAIDAASILKPMLARGELQTIGATTLDEYRKHLEKDAALERRFQPIQVAEPSLSHTIEILKGLRDRYEAHHRVSITDGALVAAAQLADRYISDRFLPDKAIDLIDEAGSRMRIRRMTAPPDLREYDEKIANVRRDKESAIDAQDFEKAAALRDQEKQLQLKRERREKEWKAGDMDVVAEVTEELIAEVLATATGIPVFKLTEEESQRLLRMEDELHKRIIGQDDAIKGLSRSIRRTRAGLKDPRRPGGSFIFAGPSGVGKTELSKALAEFLFGDEDALIMLDMSEFMEKHTVSRLFGSPPGYVGYEEGGQLTEKVRRKPFSVV</sequence>
<dbReference type="SUPFAM" id="SSF52540">
    <property type="entry name" value="P-loop containing nucleoside triphosphate hydrolases"/>
    <property type="match status" value="2"/>
</dbReference>
<dbReference type="InterPro" id="IPR001270">
    <property type="entry name" value="ClpA/B"/>
</dbReference>
<keyword evidence="6" id="KW-0175">Coiled coil</keyword>
<dbReference type="GO" id="GO:0005524">
    <property type="term" value="F:ATP binding"/>
    <property type="evidence" value="ECO:0007669"/>
    <property type="project" value="UniProtKB-KW"/>
</dbReference>
<dbReference type="GO" id="GO:0006508">
    <property type="term" value="P:proteolysis"/>
    <property type="evidence" value="ECO:0007669"/>
    <property type="project" value="UniProtKB-KW"/>
</dbReference>
<keyword evidence="2" id="KW-0547">Nucleotide-binding</keyword>
<dbReference type="GO" id="GO:0034605">
    <property type="term" value="P:cellular response to heat"/>
    <property type="evidence" value="ECO:0007669"/>
    <property type="project" value="TreeGrafter"/>
</dbReference>
<evidence type="ECO:0000313" key="10">
    <source>
        <dbReference type="Proteomes" id="UP000199111"/>
    </source>
</evidence>
<dbReference type="FunFam" id="1.10.8.60:FF:000011">
    <property type="entry name" value="ATP-dependent Clp protease ATP-binding subunit"/>
    <property type="match status" value="1"/>
</dbReference>
<dbReference type="InterPro" id="IPR003593">
    <property type="entry name" value="AAA+_ATPase"/>
</dbReference>